<reference evidence="6" key="2">
    <citation type="journal article" date="2021" name="PeerJ">
        <title>Extensive microbial diversity within the chicken gut microbiome revealed by metagenomics and culture.</title>
        <authorList>
            <person name="Gilroy R."/>
            <person name="Ravi A."/>
            <person name="Getino M."/>
            <person name="Pursley I."/>
            <person name="Horton D.L."/>
            <person name="Alikhan N.F."/>
            <person name="Baker D."/>
            <person name="Gharbi K."/>
            <person name="Hall N."/>
            <person name="Watson M."/>
            <person name="Adriaenssens E.M."/>
            <person name="Foster-Nyarko E."/>
            <person name="Jarju S."/>
            <person name="Secka A."/>
            <person name="Antonio M."/>
            <person name="Oren A."/>
            <person name="Chaudhuri R.R."/>
            <person name="La Ragione R."/>
            <person name="Hildebrand F."/>
            <person name="Pallen M.J."/>
        </authorList>
    </citation>
    <scope>NUCLEOTIDE SEQUENCE</scope>
    <source>
        <strain evidence="6">CHK186-9395</strain>
    </source>
</reference>
<keyword evidence="1" id="KW-0004">4Fe-4S</keyword>
<evidence type="ECO:0000313" key="7">
    <source>
        <dbReference type="Proteomes" id="UP000886861"/>
    </source>
</evidence>
<dbReference type="InterPro" id="IPR050572">
    <property type="entry name" value="Fe-S_Ferredoxin"/>
</dbReference>
<keyword evidence="3" id="KW-0408">Iron</keyword>
<accession>A0A9D1NEM2</accession>
<proteinExistence type="predicted"/>
<dbReference type="Pfam" id="PF12838">
    <property type="entry name" value="Fer4_7"/>
    <property type="match status" value="1"/>
</dbReference>
<dbReference type="GO" id="GO:0051539">
    <property type="term" value="F:4 iron, 4 sulfur cluster binding"/>
    <property type="evidence" value="ECO:0007669"/>
    <property type="project" value="UniProtKB-KW"/>
</dbReference>
<dbReference type="PANTHER" id="PTHR43687">
    <property type="entry name" value="ADENYLYLSULFATE REDUCTASE, BETA SUBUNIT"/>
    <property type="match status" value="1"/>
</dbReference>
<feature type="domain" description="4Fe-4S ferredoxin-type" evidence="5">
    <location>
        <begin position="1"/>
        <end position="28"/>
    </location>
</feature>
<dbReference type="PANTHER" id="PTHR43687:SF1">
    <property type="entry name" value="FERREDOXIN III"/>
    <property type="match status" value="1"/>
</dbReference>
<dbReference type="Proteomes" id="UP000886861">
    <property type="component" value="Unassembled WGS sequence"/>
</dbReference>
<dbReference type="SUPFAM" id="SSF54862">
    <property type="entry name" value="4Fe-4S ferredoxins"/>
    <property type="match status" value="1"/>
</dbReference>
<evidence type="ECO:0000256" key="4">
    <source>
        <dbReference type="ARBA" id="ARBA00023014"/>
    </source>
</evidence>
<organism evidence="6 7">
    <name type="scientific">Candidatus Caccopulliclostridium gallistercoris</name>
    <dbReference type="NCBI Taxonomy" id="2840719"/>
    <lineage>
        <taxon>Bacteria</taxon>
        <taxon>Bacillati</taxon>
        <taxon>Bacillota</taxon>
        <taxon>Clostridia</taxon>
        <taxon>Candidatus Caccopulliclostridium</taxon>
    </lineage>
</organism>
<sequence>MPVDKSKCISCGACVSICPVNAIRFGEDGKAEIDETKCIRCGSCEATCPVNAIKINY</sequence>
<dbReference type="PROSITE" id="PS51379">
    <property type="entry name" value="4FE4S_FER_2"/>
    <property type="match status" value="2"/>
</dbReference>
<dbReference type="EMBL" id="DVOJ01000014">
    <property type="protein sequence ID" value="HIV01723.1"/>
    <property type="molecule type" value="Genomic_DNA"/>
</dbReference>
<evidence type="ECO:0000256" key="2">
    <source>
        <dbReference type="ARBA" id="ARBA00022723"/>
    </source>
</evidence>
<comment type="caution">
    <text evidence="6">The sequence shown here is derived from an EMBL/GenBank/DDBJ whole genome shotgun (WGS) entry which is preliminary data.</text>
</comment>
<dbReference type="InterPro" id="IPR017900">
    <property type="entry name" value="4Fe4S_Fe_S_CS"/>
</dbReference>
<evidence type="ECO:0000256" key="3">
    <source>
        <dbReference type="ARBA" id="ARBA00023004"/>
    </source>
</evidence>
<reference evidence="6" key="1">
    <citation type="submission" date="2020-10" db="EMBL/GenBank/DDBJ databases">
        <authorList>
            <person name="Gilroy R."/>
        </authorList>
    </citation>
    <scope>NUCLEOTIDE SEQUENCE</scope>
    <source>
        <strain evidence="6">CHK186-9395</strain>
    </source>
</reference>
<dbReference type="GO" id="GO:0046872">
    <property type="term" value="F:metal ion binding"/>
    <property type="evidence" value="ECO:0007669"/>
    <property type="project" value="UniProtKB-KW"/>
</dbReference>
<protein>
    <submittedName>
        <fullName evidence="6">4Fe-4S binding protein</fullName>
    </submittedName>
</protein>
<dbReference type="InterPro" id="IPR017896">
    <property type="entry name" value="4Fe4S_Fe-S-bd"/>
</dbReference>
<keyword evidence="4" id="KW-0411">Iron-sulfur</keyword>
<evidence type="ECO:0000256" key="1">
    <source>
        <dbReference type="ARBA" id="ARBA00022485"/>
    </source>
</evidence>
<dbReference type="PROSITE" id="PS00198">
    <property type="entry name" value="4FE4S_FER_1"/>
    <property type="match status" value="1"/>
</dbReference>
<feature type="domain" description="4Fe-4S ferredoxin-type" evidence="5">
    <location>
        <begin position="29"/>
        <end position="57"/>
    </location>
</feature>
<name>A0A9D1NEM2_9FIRM</name>
<evidence type="ECO:0000259" key="5">
    <source>
        <dbReference type="PROSITE" id="PS51379"/>
    </source>
</evidence>
<evidence type="ECO:0000313" key="6">
    <source>
        <dbReference type="EMBL" id="HIV01723.1"/>
    </source>
</evidence>
<gene>
    <name evidence="6" type="ORF">IAA62_04140</name>
</gene>
<dbReference type="Gene3D" id="3.30.70.20">
    <property type="match status" value="1"/>
</dbReference>
<dbReference type="AlphaFoldDB" id="A0A9D1NEM2"/>
<keyword evidence="2" id="KW-0479">Metal-binding</keyword>